<feature type="region of interest" description="Disordered" evidence="1">
    <location>
        <begin position="1"/>
        <end position="54"/>
    </location>
</feature>
<feature type="compositionally biased region" description="Basic and acidic residues" evidence="1">
    <location>
        <begin position="1"/>
        <end position="19"/>
    </location>
</feature>
<keyword evidence="3" id="KW-1185">Reference proteome</keyword>
<name>A0A6A6SK36_9PLEO</name>
<dbReference type="Proteomes" id="UP000799324">
    <property type="component" value="Unassembled WGS sequence"/>
</dbReference>
<organism evidence="2 3">
    <name type="scientific">Lophiostoma macrostomum CBS 122681</name>
    <dbReference type="NCBI Taxonomy" id="1314788"/>
    <lineage>
        <taxon>Eukaryota</taxon>
        <taxon>Fungi</taxon>
        <taxon>Dikarya</taxon>
        <taxon>Ascomycota</taxon>
        <taxon>Pezizomycotina</taxon>
        <taxon>Dothideomycetes</taxon>
        <taxon>Pleosporomycetidae</taxon>
        <taxon>Pleosporales</taxon>
        <taxon>Lophiostomataceae</taxon>
        <taxon>Lophiostoma</taxon>
    </lineage>
</organism>
<dbReference type="EMBL" id="MU004569">
    <property type="protein sequence ID" value="KAF2647950.1"/>
    <property type="molecule type" value="Genomic_DNA"/>
</dbReference>
<sequence length="137" mass="15380">MSAYEASRDSVRPEQKSAEDPFPGAGTRAGSSATEGSESNAIGATTREKLPKGPDRLYREGLLVDFEQPIHEFDHRCRWNPDNRGGRCSLCSKMHGKVILRCSECGWQLCNRCQYAAIPRHTADGSHGRKRRRERGY</sequence>
<evidence type="ECO:0000313" key="2">
    <source>
        <dbReference type="EMBL" id="KAF2647950.1"/>
    </source>
</evidence>
<gene>
    <name evidence="2" type="ORF">K491DRAFT_699291</name>
</gene>
<proteinExistence type="predicted"/>
<feature type="compositionally biased region" description="Polar residues" evidence="1">
    <location>
        <begin position="29"/>
        <end position="43"/>
    </location>
</feature>
<protein>
    <submittedName>
        <fullName evidence="2">Uncharacterized protein</fullName>
    </submittedName>
</protein>
<evidence type="ECO:0000256" key="1">
    <source>
        <dbReference type="SAM" id="MobiDB-lite"/>
    </source>
</evidence>
<accession>A0A6A6SK36</accession>
<dbReference type="AlphaFoldDB" id="A0A6A6SK36"/>
<reference evidence="2" key="1">
    <citation type="journal article" date="2020" name="Stud. Mycol.">
        <title>101 Dothideomycetes genomes: a test case for predicting lifestyles and emergence of pathogens.</title>
        <authorList>
            <person name="Haridas S."/>
            <person name="Albert R."/>
            <person name="Binder M."/>
            <person name="Bloem J."/>
            <person name="Labutti K."/>
            <person name="Salamov A."/>
            <person name="Andreopoulos B."/>
            <person name="Baker S."/>
            <person name="Barry K."/>
            <person name="Bills G."/>
            <person name="Bluhm B."/>
            <person name="Cannon C."/>
            <person name="Castanera R."/>
            <person name="Culley D."/>
            <person name="Daum C."/>
            <person name="Ezra D."/>
            <person name="Gonzalez J."/>
            <person name="Henrissat B."/>
            <person name="Kuo A."/>
            <person name="Liang C."/>
            <person name="Lipzen A."/>
            <person name="Lutzoni F."/>
            <person name="Magnuson J."/>
            <person name="Mondo S."/>
            <person name="Nolan M."/>
            <person name="Ohm R."/>
            <person name="Pangilinan J."/>
            <person name="Park H.-J."/>
            <person name="Ramirez L."/>
            <person name="Alfaro M."/>
            <person name="Sun H."/>
            <person name="Tritt A."/>
            <person name="Yoshinaga Y."/>
            <person name="Zwiers L.-H."/>
            <person name="Turgeon B."/>
            <person name="Goodwin S."/>
            <person name="Spatafora J."/>
            <person name="Crous P."/>
            <person name="Grigoriev I."/>
        </authorList>
    </citation>
    <scope>NUCLEOTIDE SEQUENCE</scope>
    <source>
        <strain evidence="2">CBS 122681</strain>
    </source>
</reference>
<evidence type="ECO:0000313" key="3">
    <source>
        <dbReference type="Proteomes" id="UP000799324"/>
    </source>
</evidence>